<sequence length="157" mass="17517">MKYDIKIKDIEPIRVASMGYKGNITQASRQFPNVFKSIRGKSNGAPFFAYYGVDEKTGIGELELCVPTGETPNSQGITIKELPRVKGACLTHIGRYDGLPKAYEAMRNYIEESSLKVQLPWREVYIKGPGLILKGNPDKYITEIIFPIEEGENDAGN</sequence>
<comment type="caution">
    <text evidence="1">The sequence shown here is derived from an EMBL/GenBank/DDBJ whole genome shotgun (WGS) entry which is preliminary data.</text>
</comment>
<evidence type="ECO:0000313" key="1">
    <source>
        <dbReference type="EMBL" id="GMQ62220.1"/>
    </source>
</evidence>
<evidence type="ECO:0000313" key="2">
    <source>
        <dbReference type="Proteomes" id="UP001374599"/>
    </source>
</evidence>
<dbReference type="EMBL" id="BTPU01000022">
    <property type="protein sequence ID" value="GMQ62220.1"/>
    <property type="molecule type" value="Genomic_DNA"/>
</dbReference>
<keyword evidence="2" id="KW-1185">Reference proteome</keyword>
<proteinExistence type="predicted"/>
<organism evidence="1 2">
    <name type="scientific">Vallitalea maricola</name>
    <dbReference type="NCBI Taxonomy" id="3074433"/>
    <lineage>
        <taxon>Bacteria</taxon>
        <taxon>Bacillati</taxon>
        <taxon>Bacillota</taxon>
        <taxon>Clostridia</taxon>
        <taxon>Lachnospirales</taxon>
        <taxon>Vallitaleaceae</taxon>
        <taxon>Vallitalea</taxon>
    </lineage>
</organism>
<gene>
    <name evidence="1" type="ORF">AN2V17_14510</name>
</gene>
<protein>
    <submittedName>
        <fullName evidence="1">GyrI-like domain-containing protein</fullName>
    </submittedName>
</protein>
<accession>A0ACB5UH71</accession>
<dbReference type="Proteomes" id="UP001374599">
    <property type="component" value="Unassembled WGS sequence"/>
</dbReference>
<name>A0ACB5UH71_9FIRM</name>
<reference evidence="1" key="1">
    <citation type="submission" date="2023-09" db="EMBL/GenBank/DDBJ databases">
        <title>Vallitalea sediminicola and Vallitalea maricola sp. nov., anaerobic bacteria isolated from marine sediment.</title>
        <authorList>
            <person name="Hirano S."/>
            <person name="Maeda A."/>
            <person name="Terahara T."/>
            <person name="Mori K."/>
            <person name="Hamada M."/>
            <person name="Matsumoto R."/>
            <person name="Kobayashi T."/>
        </authorList>
    </citation>
    <scope>NUCLEOTIDE SEQUENCE</scope>
    <source>
        <strain evidence="1">AN17-2</strain>
    </source>
</reference>